<dbReference type="KEGG" id="maw:19254127"/>
<reference evidence="1 2" key="1">
    <citation type="journal article" date="2011" name="PLoS Genet.">
        <title>Genome sequencing and comparative transcriptomics of the model entomopathogenic fungi Metarhizium anisopliae and M. acridum.</title>
        <authorList>
            <person name="Gao Q."/>
            <person name="Jin K."/>
            <person name="Ying S.H."/>
            <person name="Zhang Y."/>
            <person name="Xiao G."/>
            <person name="Shang Y."/>
            <person name="Duan Z."/>
            <person name="Hu X."/>
            <person name="Xie X.Q."/>
            <person name="Zhou G."/>
            <person name="Peng G."/>
            <person name="Luo Z."/>
            <person name="Huang W."/>
            <person name="Wang B."/>
            <person name="Fang W."/>
            <person name="Wang S."/>
            <person name="Zhong Y."/>
            <person name="Ma L.J."/>
            <person name="St Leger R.J."/>
            <person name="Zhao G.P."/>
            <person name="Pei Y."/>
            <person name="Feng M.G."/>
            <person name="Xia Y."/>
            <person name="Wang C."/>
        </authorList>
    </citation>
    <scope>NUCLEOTIDE SEQUENCE [LARGE SCALE GENOMIC DNA]</scope>
    <source>
        <strain evidence="1 2">CQMa 102</strain>
    </source>
</reference>
<sequence>MPETYALTDIPYNFADIKLGTLIFHTKQPNQDAHIPPRSLQQETDFTFREEKGFNYIRNPDMKSSTRTQLTRLLTFTKHHSESDNLHLHSKEGRIYELTQPQNLFSEFCRSASVRKWLTNCVEGGDDPFFITGLLTFTDAKPVDEYELERVN</sequence>
<dbReference type="HOGENOM" id="CLU_1722782_0_0_1"/>
<dbReference type="InParanoid" id="E9EIW8"/>
<dbReference type="GeneID" id="19254127"/>
<organism evidence="2">
    <name type="scientific">Metarhizium acridum (strain CQMa 102)</name>
    <dbReference type="NCBI Taxonomy" id="655827"/>
    <lineage>
        <taxon>Eukaryota</taxon>
        <taxon>Fungi</taxon>
        <taxon>Dikarya</taxon>
        <taxon>Ascomycota</taxon>
        <taxon>Pezizomycotina</taxon>
        <taxon>Sordariomycetes</taxon>
        <taxon>Hypocreomycetidae</taxon>
        <taxon>Hypocreales</taxon>
        <taxon>Clavicipitaceae</taxon>
        <taxon>Metarhizium</taxon>
    </lineage>
</organism>
<dbReference type="AlphaFoldDB" id="E9EIW8"/>
<protein>
    <submittedName>
        <fullName evidence="1">Uncharacterized protein</fullName>
    </submittedName>
</protein>
<evidence type="ECO:0000313" key="1">
    <source>
        <dbReference type="EMBL" id="EFY84143.1"/>
    </source>
</evidence>
<keyword evidence="2" id="KW-1185">Reference proteome</keyword>
<accession>E9EIW8</accession>
<gene>
    <name evidence="1" type="ORF">MAC_09816</name>
</gene>
<dbReference type="Proteomes" id="UP000002499">
    <property type="component" value="Unassembled WGS sequence"/>
</dbReference>
<name>E9EIW8_METAQ</name>
<proteinExistence type="predicted"/>
<dbReference type="OMA" id="SHWIMAS"/>
<dbReference type="EMBL" id="GL698669">
    <property type="protein sequence ID" value="EFY84143.1"/>
    <property type="molecule type" value="Genomic_DNA"/>
</dbReference>
<evidence type="ECO:0000313" key="2">
    <source>
        <dbReference type="Proteomes" id="UP000002499"/>
    </source>
</evidence>